<evidence type="ECO:0000313" key="3">
    <source>
        <dbReference type="EMBL" id="RYC73330.1"/>
    </source>
</evidence>
<comment type="caution">
    <text evidence="3">The sequence shown here is derived from an EMBL/GenBank/DDBJ whole genome shotgun (WGS) entry which is preliminary data.</text>
</comment>
<keyword evidence="4" id="KW-1185">Reference proteome</keyword>
<feature type="signal peptide" evidence="2">
    <location>
        <begin position="1"/>
        <end position="34"/>
    </location>
</feature>
<dbReference type="EMBL" id="PRLL01000017">
    <property type="protein sequence ID" value="RYC73330.1"/>
    <property type="molecule type" value="Genomic_DNA"/>
</dbReference>
<organism evidence="3 4">
    <name type="scientific">Candidatus Nanosyncoccus nanoralicus</name>
    <dbReference type="NCBI Taxonomy" id="2171996"/>
    <lineage>
        <taxon>Bacteria</taxon>
        <taxon>Candidatus Saccharimonadota</taxon>
        <taxon>Candidatus Nanosyncoccalia</taxon>
        <taxon>Candidatus Nanosyncoccales</taxon>
        <taxon>Candidatus Nanosyncoccaceae</taxon>
        <taxon>Candidatus Nanosyncoccus</taxon>
    </lineage>
</organism>
<feature type="chain" id="PRO_5046799174" evidence="2">
    <location>
        <begin position="35"/>
        <end position="1174"/>
    </location>
</feature>
<keyword evidence="2" id="KW-0732">Signal</keyword>
<reference evidence="3 4" key="1">
    <citation type="journal article" date="2018" name="bioRxiv">
        <title>Evidence of independent acquisition and adaption of ultra-small bacteria to human hosts across the highly diverse yet reduced genomes of the phylum Saccharibacteria.</title>
        <authorList>
            <person name="McLean J.S."/>
            <person name="Bor B."/>
            <person name="To T.T."/>
            <person name="Liu Q."/>
            <person name="Kearns K.A."/>
            <person name="Solden L.M."/>
            <person name="Wrighton K.C."/>
            <person name="He X."/>
            <person name="Shi W."/>
        </authorList>
    </citation>
    <scope>NUCLEOTIDE SEQUENCE [LARGE SCALE GENOMIC DNA]</scope>
    <source>
        <strain evidence="3 4">TM7_KMM_G3_1_HOT_351</strain>
    </source>
</reference>
<feature type="region of interest" description="Disordered" evidence="1">
    <location>
        <begin position="236"/>
        <end position="256"/>
    </location>
</feature>
<gene>
    <name evidence="3" type="ORF">G3KMM_00451</name>
</gene>
<dbReference type="RefSeq" id="WP_129605033.1">
    <property type="nucleotide sequence ID" value="NZ_PRLL01000017.1"/>
</dbReference>
<accession>A0ABY0FJN2</accession>
<feature type="region of interest" description="Disordered" evidence="1">
    <location>
        <begin position="585"/>
        <end position="608"/>
    </location>
</feature>
<sequence length="1174" mass="128144">MYFNLLKKHYRIFPSFFLCLLFFFSFLFSSSVFAEGGGAAGGTAAPISGCGSSPKNICYSSWNTGGEGNSQGGGGEWVYITMKELLERNLITDPDSISYKAIRRGIPVINQESARHLDYAGDSQMIRGCGKADGVYAFISHRYHNNAPVFTPTGDAYGPNKFAYFHFPHYKGPTNRGENTISPEKKYVNRAGPYHVEYDKAEKEFQKYLDYTKRNDLKWDDGEFSWFCSYGEPEKKCDPNDPTCDQNKKPDCDPNTDPTCNNNERKRDCSLDDPTCKPKGPDICNALVPGVVGSVYKGNTAALSQVVNLSYTGTESFKKWQSLVLARPGDSIRFRHALCYPAQGVAAGLDKSDKTLTATAGSPGLPNHFNLYASRNDDGDNRYLFKDSALADGNTRSVHTQSKNAIQGAGIISADYGFYTESPSSPNPPYSCDSPIFIQNNNRAITNGFQIPGFASGISNCNSATQTGSSTEVGNKISQGIFYNDVKSWVSSVTKVSGECSCGVNSAKSEQQTDKPYEKAGIFESRNSNGSIANEDVVGISEVKDEALNGHPGNHAIVYPNGGPRLKGTSWGSYKYTCEGDGSCEEGSRTRYKTSSPRSVHYPVSSKDYGERSTKASVVTPYNFNTYVTSSIDSDDVVFSGERVNISGSYHILSRSNTMVAKNPYATHTSDKETFRIYELLIPPHTSLHTLSGSDRSDQDVCRYYGSDNCHLVKAVKGVMNPEGNYNGSDQDSDIFSRTVPDNGEYVGYKYCTATSIWPASSHNTTTNTIDNNISGPAISGGDETKFNVSDLSCVTIAKKPNFQVWGGGMFTNGQIETAVSRKTPGQSFSSYPSAAEKVFGSWDEYHVVAGGRVYGFGSGASLGYEKGYNYNLPTGGSNPSNNIYNLTIANRKNIGESGVYGLPSGLLSRLKARYRDNIAKNSSLKITTHDTGLQNTYIRGDVNLSQIQLPDHNPKATDTLFRTYDTLYKTITTADKQNNTLVLYVDGTLTIDQNLCYSAFGGNNCQYETSTKQAAYTDVSTESITKLPQILIFAKNINVLSKVNRVDAWLILDEDNASNNLNTCSDVNEPSAEQCSETIIFNGPVFAKSLTLKRTGGANHGGGLMAGIPADQRVLGTRYDKHEGGYYAISSDGSVAPAEIFNLRSDAYYWGVGQAQRSGIAEVVYQRELAPRY</sequence>
<evidence type="ECO:0000256" key="1">
    <source>
        <dbReference type="SAM" id="MobiDB-lite"/>
    </source>
</evidence>
<protein>
    <submittedName>
        <fullName evidence="3">Uncharacterized protein</fullName>
    </submittedName>
</protein>
<reference evidence="3 4" key="2">
    <citation type="journal article" date="2020" name="Cell Rep.">
        <title>Acquisition and Adaptation of Ultra-small Parasitic Reduced Genome Bacteria to Mammalian Hosts.</title>
        <authorList>
            <person name="McLean J.S."/>
            <person name="Bor B."/>
            <person name="Kerns K.A."/>
            <person name="Liu Q."/>
            <person name="To T.T."/>
            <person name="Solden L."/>
            <person name="Hendrickson E.L."/>
            <person name="Wrighton K."/>
            <person name="Shi W."/>
            <person name="He X."/>
        </authorList>
    </citation>
    <scope>NUCLEOTIDE SEQUENCE [LARGE SCALE GENOMIC DNA]</scope>
    <source>
        <strain evidence="3 4">TM7_KMM_G3_1_HOT_351</strain>
    </source>
</reference>
<name>A0ABY0FJN2_9BACT</name>
<proteinExistence type="predicted"/>
<dbReference type="Proteomes" id="UP001191004">
    <property type="component" value="Unassembled WGS sequence"/>
</dbReference>
<evidence type="ECO:0000313" key="4">
    <source>
        <dbReference type="Proteomes" id="UP001191004"/>
    </source>
</evidence>
<evidence type="ECO:0000256" key="2">
    <source>
        <dbReference type="SAM" id="SignalP"/>
    </source>
</evidence>